<keyword evidence="2" id="KW-0479">Metal-binding</keyword>
<dbReference type="GO" id="GO:0003677">
    <property type="term" value="F:DNA binding"/>
    <property type="evidence" value="ECO:0007669"/>
    <property type="project" value="UniProtKB-KW"/>
</dbReference>
<evidence type="ECO:0000256" key="1">
    <source>
        <dbReference type="ARBA" id="ARBA00005690"/>
    </source>
</evidence>
<dbReference type="InterPro" id="IPR012340">
    <property type="entry name" value="NA-bd_OB-fold"/>
</dbReference>
<feature type="region of interest" description="Disordered" evidence="6">
    <location>
        <begin position="27"/>
        <end position="56"/>
    </location>
</feature>
<feature type="region of interest" description="Disordered" evidence="6">
    <location>
        <begin position="72"/>
        <end position="121"/>
    </location>
</feature>
<keyword evidence="5" id="KW-0238">DNA-binding</keyword>
<evidence type="ECO:0000256" key="5">
    <source>
        <dbReference type="ARBA" id="ARBA00023125"/>
    </source>
</evidence>
<dbReference type="PANTHER" id="PTHR47165">
    <property type="entry name" value="OS03G0429900 PROTEIN"/>
    <property type="match status" value="1"/>
</dbReference>
<evidence type="ECO:0000313" key="9">
    <source>
        <dbReference type="EMBL" id="VDD94413.1"/>
    </source>
</evidence>
<feature type="domain" description="Replication factor A C-terminal" evidence="7">
    <location>
        <begin position="363"/>
        <end position="477"/>
    </location>
</feature>
<feature type="compositionally biased region" description="Polar residues" evidence="6">
    <location>
        <begin position="104"/>
        <end position="121"/>
    </location>
</feature>
<proteinExistence type="inferred from homology"/>
<dbReference type="PROSITE" id="PS50138">
    <property type="entry name" value="BRCA2_REPEAT"/>
    <property type="match status" value="1"/>
</dbReference>
<evidence type="ECO:0000259" key="8">
    <source>
        <dbReference type="Pfam" id="PF16900"/>
    </source>
</evidence>
<dbReference type="InterPro" id="IPR013955">
    <property type="entry name" value="Rep_factor-A_C"/>
</dbReference>
<evidence type="ECO:0000256" key="4">
    <source>
        <dbReference type="ARBA" id="ARBA00022833"/>
    </source>
</evidence>
<dbReference type="GO" id="GO:0008270">
    <property type="term" value="F:zinc ion binding"/>
    <property type="evidence" value="ECO:0007669"/>
    <property type="project" value="UniProtKB-KW"/>
</dbReference>
<dbReference type="Gene3D" id="2.40.50.140">
    <property type="entry name" value="Nucleic acid-binding proteins"/>
    <property type="match status" value="3"/>
</dbReference>
<protein>
    <submittedName>
        <fullName evidence="11">Replication protein A subunit</fullName>
    </submittedName>
</protein>
<keyword evidence="4" id="KW-0862">Zinc</keyword>
<dbReference type="CDD" id="cd04475">
    <property type="entry name" value="RPA1_DBD_B"/>
    <property type="match status" value="1"/>
</dbReference>
<dbReference type="EMBL" id="UXUI01009853">
    <property type="protein sequence ID" value="VDD94413.1"/>
    <property type="molecule type" value="Genomic_DNA"/>
</dbReference>
<dbReference type="Proteomes" id="UP000274131">
    <property type="component" value="Unassembled WGS sequence"/>
</dbReference>
<evidence type="ECO:0000256" key="2">
    <source>
        <dbReference type="ARBA" id="ARBA00022723"/>
    </source>
</evidence>
<dbReference type="PANTHER" id="PTHR47165:SF4">
    <property type="entry name" value="OS03G0429900 PROTEIN"/>
    <property type="match status" value="1"/>
</dbReference>
<dbReference type="STRING" id="51028.A0A0N4VG71"/>
<accession>A0A0N4VG71</accession>
<dbReference type="Pfam" id="PF00634">
    <property type="entry name" value="BRCA2"/>
    <property type="match status" value="1"/>
</dbReference>
<reference evidence="9 10" key="2">
    <citation type="submission" date="2018-10" db="EMBL/GenBank/DDBJ databases">
        <authorList>
            <consortium name="Pathogen Informatics"/>
        </authorList>
    </citation>
    <scope>NUCLEOTIDE SEQUENCE [LARGE SCALE GENOMIC DNA]</scope>
</reference>
<dbReference type="SUPFAM" id="SSF50249">
    <property type="entry name" value="Nucleic acid-binding proteins"/>
    <property type="match status" value="3"/>
</dbReference>
<sequence>MSFGFITASGKNVKVSEEALKKAKDIFGNLDGDDELVENSSKLDSSKSGDATPVRPSAKRFCLSRNKFKPPAFVSPMPSGNEPSTSSTYRKLPPLSVPPLRENSALNTPKTPVRTSTPENLVSGRSYSKGLTPIKLLTPYCRNWRLCVKVTEIEGIRRFRGMEVFSFLAADEGGVEVRVTAFNDLASKTAALITAGEITVCTDQPLIASPRVCFLFVKIKNIAKYLDAEIDLIGVIREVGEIRQVSSKIGDLLRRDLEVVDDTGYSINLLLWGDRTNKFEKSATRVIAVKKAYVRDYQGTIMVTTVTFSKIVIDPDLIETRSLSSWYTANKEMQFTPVSTRCFETFEDHHWIREVRQSNGLQYFSIVALVTNINLDSAVYKGCEKCRKKLLEHDGELRCARCNVTSNDYQFFYSINLEVCDFTGSRYISIFDKCAEKLIEEPANEVAKYMKYDYDKYSLYFKRLLFRKYIFRISTRSPEVPSTTPVVINKDRQRRNEDRWLVVDFAKLPYNLYITYLNKCLNTHTATQE</sequence>
<dbReference type="Pfam" id="PF16900">
    <property type="entry name" value="REPA_OB_2"/>
    <property type="match status" value="1"/>
</dbReference>
<dbReference type="InterPro" id="IPR047192">
    <property type="entry name" value="Euk_RPA1_DBD_C"/>
</dbReference>
<comment type="similarity">
    <text evidence="1">Belongs to the replication factor A protein 1 family.</text>
</comment>
<reference evidence="11" key="1">
    <citation type="submission" date="2017-02" db="UniProtKB">
        <authorList>
            <consortium name="WormBaseParasite"/>
        </authorList>
    </citation>
    <scope>IDENTIFICATION</scope>
</reference>
<dbReference type="OrthoDB" id="1751331at2759"/>
<gene>
    <name evidence="9" type="ORF">EVEC_LOCUS9164</name>
</gene>
<dbReference type="InterPro" id="IPR002093">
    <property type="entry name" value="BRCA2_repeat"/>
</dbReference>
<evidence type="ECO:0000259" key="7">
    <source>
        <dbReference type="Pfam" id="PF08646"/>
    </source>
</evidence>
<dbReference type="CDD" id="cd04476">
    <property type="entry name" value="RPA1_DBD_C"/>
    <property type="match status" value="1"/>
</dbReference>
<dbReference type="WBParaSite" id="EVEC_0000976701-mRNA-1">
    <property type="protein sequence ID" value="EVEC_0000976701-mRNA-1"/>
    <property type="gene ID" value="EVEC_0000976701"/>
</dbReference>
<name>A0A0N4VG71_ENTVE</name>
<organism evidence="11">
    <name type="scientific">Enterobius vermicularis</name>
    <name type="common">Human pinworm</name>
    <dbReference type="NCBI Taxonomy" id="51028"/>
    <lineage>
        <taxon>Eukaryota</taxon>
        <taxon>Metazoa</taxon>
        <taxon>Ecdysozoa</taxon>
        <taxon>Nematoda</taxon>
        <taxon>Chromadorea</taxon>
        <taxon>Rhabditida</taxon>
        <taxon>Spirurina</taxon>
        <taxon>Oxyuridomorpha</taxon>
        <taxon>Oxyuroidea</taxon>
        <taxon>Oxyuridae</taxon>
        <taxon>Enterobius</taxon>
    </lineage>
</organism>
<feature type="compositionally biased region" description="Polar residues" evidence="6">
    <location>
        <begin position="38"/>
        <end position="49"/>
    </location>
</feature>
<dbReference type="InterPro" id="IPR031657">
    <property type="entry name" value="REPA_OB_2"/>
</dbReference>
<feature type="domain" description="Replication protein A OB" evidence="8">
    <location>
        <begin position="227"/>
        <end position="305"/>
    </location>
</feature>
<evidence type="ECO:0000256" key="6">
    <source>
        <dbReference type="SAM" id="MobiDB-lite"/>
    </source>
</evidence>
<evidence type="ECO:0000313" key="10">
    <source>
        <dbReference type="Proteomes" id="UP000274131"/>
    </source>
</evidence>
<dbReference type="Pfam" id="PF08646">
    <property type="entry name" value="Rep_fac-A_C"/>
    <property type="match status" value="1"/>
</dbReference>
<evidence type="ECO:0000256" key="3">
    <source>
        <dbReference type="ARBA" id="ARBA00022771"/>
    </source>
</evidence>
<dbReference type="AlphaFoldDB" id="A0A0N4VG71"/>
<keyword evidence="3" id="KW-0863">Zinc-finger</keyword>
<keyword evidence="10" id="KW-1185">Reference proteome</keyword>
<evidence type="ECO:0000313" key="11">
    <source>
        <dbReference type="WBParaSite" id="EVEC_0000976701-mRNA-1"/>
    </source>
</evidence>